<feature type="domain" description="DUF4440" evidence="1">
    <location>
        <begin position="4"/>
        <end position="110"/>
    </location>
</feature>
<dbReference type="Pfam" id="PF14534">
    <property type="entry name" value="DUF4440"/>
    <property type="match status" value="1"/>
</dbReference>
<dbReference type="InterPro" id="IPR027843">
    <property type="entry name" value="DUF4440"/>
</dbReference>
<evidence type="ECO:0000313" key="3">
    <source>
        <dbReference type="Proteomes" id="UP000278222"/>
    </source>
</evidence>
<proteinExistence type="predicted"/>
<gene>
    <name evidence="2" type="ORF">EDC65_3744</name>
</gene>
<dbReference type="AlphaFoldDB" id="A0A3N1KY78"/>
<dbReference type="OrthoDB" id="5383110at2"/>
<dbReference type="Gene3D" id="3.10.450.50">
    <property type="match status" value="1"/>
</dbReference>
<dbReference type="InterPro" id="IPR032710">
    <property type="entry name" value="NTF2-like_dom_sf"/>
</dbReference>
<evidence type="ECO:0000259" key="1">
    <source>
        <dbReference type="Pfam" id="PF14534"/>
    </source>
</evidence>
<dbReference type="Proteomes" id="UP000278222">
    <property type="component" value="Unassembled WGS sequence"/>
</dbReference>
<accession>A0A3N1KY78</accession>
<name>A0A3N1KY78_9PROT</name>
<dbReference type="SUPFAM" id="SSF54427">
    <property type="entry name" value="NTF2-like"/>
    <property type="match status" value="1"/>
</dbReference>
<dbReference type="RefSeq" id="WP_123692287.1">
    <property type="nucleotide sequence ID" value="NZ_AP019700.1"/>
</dbReference>
<dbReference type="EMBL" id="RJKX01000015">
    <property type="protein sequence ID" value="ROP84392.1"/>
    <property type="molecule type" value="Genomic_DNA"/>
</dbReference>
<protein>
    <submittedName>
        <fullName evidence="2">Uncharacterized protein DUF4440</fullName>
    </submittedName>
</protein>
<organism evidence="2 3">
    <name type="scientific">Stella humosa</name>
    <dbReference type="NCBI Taxonomy" id="94"/>
    <lineage>
        <taxon>Bacteria</taxon>
        <taxon>Pseudomonadati</taxon>
        <taxon>Pseudomonadota</taxon>
        <taxon>Alphaproteobacteria</taxon>
        <taxon>Rhodospirillales</taxon>
        <taxon>Stellaceae</taxon>
        <taxon>Stella</taxon>
    </lineage>
</organism>
<evidence type="ECO:0000313" key="2">
    <source>
        <dbReference type="EMBL" id="ROP84392.1"/>
    </source>
</evidence>
<keyword evidence="3" id="KW-1185">Reference proteome</keyword>
<reference evidence="2 3" key="1">
    <citation type="submission" date="2018-11" db="EMBL/GenBank/DDBJ databases">
        <title>Genomic Encyclopedia of Type Strains, Phase IV (KMG-IV): sequencing the most valuable type-strain genomes for metagenomic binning, comparative biology and taxonomic classification.</title>
        <authorList>
            <person name="Goeker M."/>
        </authorList>
    </citation>
    <scope>NUCLEOTIDE SEQUENCE [LARGE SCALE GENOMIC DNA]</scope>
    <source>
        <strain evidence="2 3">DSM 5900</strain>
    </source>
</reference>
<sequence length="120" mass="12881">MTAIEDAERRLRAAMLAGDVAALDGLLMDDLVFVDQGGRVLTKAMDLEAHQSGLLRLSRLELSEVLVRPAADAVLVVVRADLAGSWDDTPFGGGFRYSRLWCRDGGLWRVAAAHCSAIAG</sequence>
<comment type="caution">
    <text evidence="2">The sequence shown here is derived from an EMBL/GenBank/DDBJ whole genome shotgun (WGS) entry which is preliminary data.</text>
</comment>